<proteinExistence type="predicted"/>
<dbReference type="PROSITE" id="PS50041">
    <property type="entry name" value="C_TYPE_LECTIN_2"/>
    <property type="match status" value="1"/>
</dbReference>
<dbReference type="CDD" id="cd00037">
    <property type="entry name" value="CLECT"/>
    <property type="match status" value="1"/>
</dbReference>
<dbReference type="InterPro" id="IPR016186">
    <property type="entry name" value="C-type_lectin-like/link_sf"/>
</dbReference>
<feature type="chain" id="PRO_5045189936" evidence="2">
    <location>
        <begin position="20"/>
        <end position="188"/>
    </location>
</feature>
<dbReference type="Proteomes" id="UP001164746">
    <property type="component" value="Chromosome 1"/>
</dbReference>
<dbReference type="EMBL" id="CP111012">
    <property type="protein sequence ID" value="WAQ93626.1"/>
    <property type="molecule type" value="Genomic_DNA"/>
</dbReference>
<dbReference type="InterPro" id="IPR050111">
    <property type="entry name" value="C-type_lectin/snaclec_domain"/>
</dbReference>
<gene>
    <name evidence="4" type="ORF">MAR_006097</name>
</gene>
<dbReference type="InterPro" id="IPR018378">
    <property type="entry name" value="C-type_lectin_CS"/>
</dbReference>
<dbReference type="SMART" id="SM00034">
    <property type="entry name" value="CLECT"/>
    <property type="match status" value="1"/>
</dbReference>
<evidence type="ECO:0000313" key="5">
    <source>
        <dbReference type="Proteomes" id="UP001164746"/>
    </source>
</evidence>
<keyword evidence="5" id="KW-1185">Reference proteome</keyword>
<feature type="domain" description="C-type lectin" evidence="3">
    <location>
        <begin position="63"/>
        <end position="187"/>
    </location>
</feature>
<reference evidence="4" key="1">
    <citation type="submission" date="2022-11" db="EMBL/GenBank/DDBJ databases">
        <title>Centuries of genome instability and evolution in soft-shell clam transmissible cancer (bioRxiv).</title>
        <authorList>
            <person name="Hart S.F.M."/>
            <person name="Yonemitsu M.A."/>
            <person name="Giersch R.M."/>
            <person name="Beal B.F."/>
            <person name="Arriagada G."/>
            <person name="Davis B.W."/>
            <person name="Ostrander E.A."/>
            <person name="Goff S.P."/>
            <person name="Metzger M.J."/>
        </authorList>
    </citation>
    <scope>NUCLEOTIDE SEQUENCE</scope>
    <source>
        <strain evidence="4">MELC-2E11</strain>
        <tissue evidence="4">Siphon/mantle</tissue>
    </source>
</reference>
<dbReference type="InterPro" id="IPR001304">
    <property type="entry name" value="C-type_lectin-like"/>
</dbReference>
<evidence type="ECO:0000313" key="4">
    <source>
        <dbReference type="EMBL" id="WAQ93626.1"/>
    </source>
</evidence>
<organism evidence="4 5">
    <name type="scientific">Mya arenaria</name>
    <name type="common">Soft-shell clam</name>
    <dbReference type="NCBI Taxonomy" id="6604"/>
    <lineage>
        <taxon>Eukaryota</taxon>
        <taxon>Metazoa</taxon>
        <taxon>Spiralia</taxon>
        <taxon>Lophotrochozoa</taxon>
        <taxon>Mollusca</taxon>
        <taxon>Bivalvia</taxon>
        <taxon>Autobranchia</taxon>
        <taxon>Heteroconchia</taxon>
        <taxon>Euheterodonta</taxon>
        <taxon>Imparidentia</taxon>
        <taxon>Neoheterodontei</taxon>
        <taxon>Myida</taxon>
        <taxon>Myoidea</taxon>
        <taxon>Myidae</taxon>
        <taxon>Mya</taxon>
    </lineage>
</organism>
<dbReference type="InterPro" id="IPR016187">
    <property type="entry name" value="CTDL_fold"/>
</dbReference>
<dbReference type="PANTHER" id="PTHR22803">
    <property type="entry name" value="MANNOSE, PHOSPHOLIPASE, LECTIN RECEPTOR RELATED"/>
    <property type="match status" value="1"/>
</dbReference>
<dbReference type="SUPFAM" id="SSF56436">
    <property type="entry name" value="C-type lectin-like"/>
    <property type="match status" value="1"/>
</dbReference>
<keyword evidence="2" id="KW-0732">Signal</keyword>
<protein>
    <submittedName>
        <fullName evidence="4">MRC1-like protein</fullName>
    </submittedName>
</protein>
<evidence type="ECO:0000256" key="2">
    <source>
        <dbReference type="SAM" id="SignalP"/>
    </source>
</evidence>
<keyword evidence="1" id="KW-1015">Disulfide bond</keyword>
<accession>A0ABY7D952</accession>
<dbReference type="Gene3D" id="3.10.100.10">
    <property type="entry name" value="Mannose-Binding Protein A, subunit A"/>
    <property type="match status" value="1"/>
</dbReference>
<dbReference type="PROSITE" id="PS00615">
    <property type="entry name" value="C_TYPE_LECTIN_1"/>
    <property type="match status" value="1"/>
</dbReference>
<evidence type="ECO:0000256" key="1">
    <source>
        <dbReference type="ARBA" id="ARBA00023157"/>
    </source>
</evidence>
<evidence type="ECO:0000259" key="3">
    <source>
        <dbReference type="PROSITE" id="PS50041"/>
    </source>
</evidence>
<name>A0ABY7D952_MYAAR</name>
<dbReference type="Pfam" id="PF00059">
    <property type="entry name" value="Lectin_C"/>
    <property type="match status" value="1"/>
</dbReference>
<sequence>MAGALFLNLLVFCTSSIFGLSLVLNHYIKTASTAGDPVSTVATVRCADECFKTAACTEFSVETNGTCTHHRDTPATYANASASCARHGAYLATIRSGKDQETIETLINDAGLQMESFWLGGLITTTTLPNSTIGYTSSWDNGEPWNYENYAPGKPSGDGHCIQMKNINRIFQWNDVDCERLQHFVCEK</sequence>
<feature type="signal peptide" evidence="2">
    <location>
        <begin position="1"/>
        <end position="19"/>
    </location>
</feature>